<dbReference type="InterPro" id="IPR039422">
    <property type="entry name" value="MarR/SlyA-like"/>
</dbReference>
<dbReference type="RefSeq" id="WP_142043949.1">
    <property type="nucleotide sequence ID" value="NZ_JBHTGS010000002.1"/>
</dbReference>
<evidence type="ECO:0000259" key="1">
    <source>
        <dbReference type="PROSITE" id="PS50995"/>
    </source>
</evidence>
<dbReference type="OrthoDB" id="162531at2"/>
<reference evidence="2 3" key="1">
    <citation type="submission" date="2019-06" db="EMBL/GenBank/DDBJ databases">
        <title>Sequencing the genomes of 1000 actinobacteria strains.</title>
        <authorList>
            <person name="Klenk H.-P."/>
        </authorList>
    </citation>
    <scope>NUCLEOTIDE SEQUENCE [LARGE SCALE GENOMIC DNA]</scope>
    <source>
        <strain evidence="2 3">DSM 45928</strain>
    </source>
</reference>
<dbReference type="PROSITE" id="PS50995">
    <property type="entry name" value="HTH_MARR_2"/>
    <property type="match status" value="1"/>
</dbReference>
<evidence type="ECO:0000313" key="3">
    <source>
        <dbReference type="Proteomes" id="UP000317043"/>
    </source>
</evidence>
<keyword evidence="2" id="KW-0238">DNA-binding</keyword>
<dbReference type="EMBL" id="VFOW01000001">
    <property type="protein sequence ID" value="TQL78985.1"/>
    <property type="molecule type" value="Genomic_DNA"/>
</dbReference>
<dbReference type="AlphaFoldDB" id="A0A543B2C2"/>
<dbReference type="InterPro" id="IPR036388">
    <property type="entry name" value="WH-like_DNA-bd_sf"/>
</dbReference>
<dbReference type="SMART" id="SM00347">
    <property type="entry name" value="HTH_MARR"/>
    <property type="match status" value="1"/>
</dbReference>
<dbReference type="InParanoid" id="A0A543B2C2"/>
<gene>
    <name evidence="2" type="ORF">FB566_4584</name>
</gene>
<sequence length="160" mass="17877">MPQSARSDAEAPAARLLEGLRSFGANYTEFTRRFADWLGLHPSDAAALAEILYAEDNGEPMNPSQLARRMALTSGATTNLVNRLENLGYVVRSREHSDRRIVTLRSGEGIEEPARRFFAPLSECVDSLVATYPPEQIEAFNRLLRQLHDEMGRLPDQPPP</sequence>
<dbReference type="InterPro" id="IPR000835">
    <property type="entry name" value="HTH_MarR-typ"/>
</dbReference>
<dbReference type="PANTHER" id="PTHR33164">
    <property type="entry name" value="TRANSCRIPTIONAL REGULATOR, MARR FAMILY"/>
    <property type="match status" value="1"/>
</dbReference>
<dbReference type="GO" id="GO:0006950">
    <property type="term" value="P:response to stress"/>
    <property type="evidence" value="ECO:0007669"/>
    <property type="project" value="TreeGrafter"/>
</dbReference>
<dbReference type="SUPFAM" id="SSF46785">
    <property type="entry name" value="Winged helix' DNA-binding domain"/>
    <property type="match status" value="1"/>
</dbReference>
<feature type="domain" description="HTH marR-type" evidence="1">
    <location>
        <begin position="13"/>
        <end position="149"/>
    </location>
</feature>
<organism evidence="2 3">
    <name type="scientific">Stackebrandtia endophytica</name>
    <dbReference type="NCBI Taxonomy" id="1496996"/>
    <lineage>
        <taxon>Bacteria</taxon>
        <taxon>Bacillati</taxon>
        <taxon>Actinomycetota</taxon>
        <taxon>Actinomycetes</taxon>
        <taxon>Glycomycetales</taxon>
        <taxon>Glycomycetaceae</taxon>
        <taxon>Stackebrandtia</taxon>
    </lineage>
</organism>
<dbReference type="InterPro" id="IPR036390">
    <property type="entry name" value="WH_DNA-bd_sf"/>
</dbReference>
<dbReference type="PRINTS" id="PR00598">
    <property type="entry name" value="HTHMARR"/>
</dbReference>
<dbReference type="Proteomes" id="UP000317043">
    <property type="component" value="Unassembled WGS sequence"/>
</dbReference>
<keyword evidence="3" id="KW-1185">Reference proteome</keyword>
<proteinExistence type="predicted"/>
<accession>A0A543B2C2</accession>
<evidence type="ECO:0000313" key="2">
    <source>
        <dbReference type="EMBL" id="TQL78985.1"/>
    </source>
</evidence>
<comment type="caution">
    <text evidence="2">The sequence shown here is derived from an EMBL/GenBank/DDBJ whole genome shotgun (WGS) entry which is preliminary data.</text>
</comment>
<name>A0A543B2C2_9ACTN</name>
<dbReference type="Pfam" id="PF12802">
    <property type="entry name" value="MarR_2"/>
    <property type="match status" value="1"/>
</dbReference>
<dbReference type="PANTHER" id="PTHR33164:SF106">
    <property type="entry name" value="TRANSCRIPTIONAL REGULATORY PROTEIN"/>
    <property type="match status" value="1"/>
</dbReference>
<dbReference type="GO" id="GO:0003700">
    <property type="term" value="F:DNA-binding transcription factor activity"/>
    <property type="evidence" value="ECO:0007669"/>
    <property type="project" value="InterPro"/>
</dbReference>
<dbReference type="Gene3D" id="1.10.10.10">
    <property type="entry name" value="Winged helix-like DNA-binding domain superfamily/Winged helix DNA-binding domain"/>
    <property type="match status" value="1"/>
</dbReference>
<dbReference type="GO" id="GO:0003677">
    <property type="term" value="F:DNA binding"/>
    <property type="evidence" value="ECO:0007669"/>
    <property type="project" value="UniProtKB-KW"/>
</dbReference>
<protein>
    <submittedName>
        <fullName evidence="2">DNA-binding MarR family transcriptional regulator</fullName>
    </submittedName>
</protein>